<keyword evidence="1" id="KW-0472">Membrane</keyword>
<organism evidence="2 3">
    <name type="scientific">Testicularia cyperi</name>
    <dbReference type="NCBI Taxonomy" id="1882483"/>
    <lineage>
        <taxon>Eukaryota</taxon>
        <taxon>Fungi</taxon>
        <taxon>Dikarya</taxon>
        <taxon>Basidiomycota</taxon>
        <taxon>Ustilaginomycotina</taxon>
        <taxon>Ustilaginomycetes</taxon>
        <taxon>Ustilaginales</taxon>
        <taxon>Anthracoideaceae</taxon>
        <taxon>Testicularia</taxon>
    </lineage>
</organism>
<dbReference type="EMBL" id="KZ819189">
    <property type="protein sequence ID" value="PWZ02181.1"/>
    <property type="molecule type" value="Genomic_DNA"/>
</dbReference>
<keyword evidence="3" id="KW-1185">Reference proteome</keyword>
<name>A0A317XY20_9BASI</name>
<feature type="transmembrane region" description="Helical" evidence="1">
    <location>
        <begin position="12"/>
        <end position="29"/>
    </location>
</feature>
<keyword evidence="1" id="KW-0812">Transmembrane</keyword>
<dbReference type="Proteomes" id="UP000246740">
    <property type="component" value="Unassembled WGS sequence"/>
</dbReference>
<proteinExistence type="predicted"/>
<reference evidence="2 3" key="1">
    <citation type="journal article" date="2018" name="Mol. Biol. Evol.">
        <title>Broad Genomic Sampling Reveals a Smut Pathogenic Ancestry of the Fungal Clade Ustilaginomycotina.</title>
        <authorList>
            <person name="Kijpornyongpan T."/>
            <person name="Mondo S.J."/>
            <person name="Barry K."/>
            <person name="Sandor L."/>
            <person name="Lee J."/>
            <person name="Lipzen A."/>
            <person name="Pangilinan J."/>
            <person name="LaButti K."/>
            <person name="Hainaut M."/>
            <person name="Henrissat B."/>
            <person name="Grigoriev I.V."/>
            <person name="Spatafora J.W."/>
            <person name="Aime M.C."/>
        </authorList>
    </citation>
    <scope>NUCLEOTIDE SEQUENCE [LARGE SCALE GENOMIC DNA]</scope>
    <source>
        <strain evidence="2 3">MCA 3645</strain>
    </source>
</reference>
<evidence type="ECO:0000313" key="2">
    <source>
        <dbReference type="EMBL" id="PWZ02181.1"/>
    </source>
</evidence>
<keyword evidence="1" id="KW-1133">Transmembrane helix</keyword>
<gene>
    <name evidence="2" type="ORF">BCV70DRAFT_58601</name>
</gene>
<accession>A0A317XY20</accession>
<evidence type="ECO:0000313" key="3">
    <source>
        <dbReference type="Proteomes" id="UP000246740"/>
    </source>
</evidence>
<evidence type="ECO:0000256" key="1">
    <source>
        <dbReference type="SAM" id="Phobius"/>
    </source>
</evidence>
<dbReference type="InParanoid" id="A0A317XY20"/>
<sequence length="178" mass="19432">MCIDGRCVGLRSFVASLLAAFDALLALLYRKRHFRTGWHVPCWPFATFPPSCVPVLVATSKVRFLVDAIGTTLPDTAGPPGQAQAKHSSKSCQRQNATIVRTNSSIQPCCSWGVGSSRHVALQGSTARDTDRETHVKKEDKKEAQMGRIDMQGNVACRQRSTLGSRVSRTLSSFPAMQ</sequence>
<protein>
    <submittedName>
        <fullName evidence="2">Uncharacterized protein</fullName>
    </submittedName>
</protein>
<dbReference type="AlphaFoldDB" id="A0A317XY20"/>